<feature type="region of interest" description="Disordered" evidence="1">
    <location>
        <begin position="35"/>
        <end position="56"/>
    </location>
</feature>
<feature type="compositionally biased region" description="Basic and acidic residues" evidence="1">
    <location>
        <begin position="36"/>
        <end position="56"/>
    </location>
</feature>
<organism evidence="2 3">
    <name type="scientific">Caligus rogercresseyi</name>
    <name type="common">Sea louse</name>
    <dbReference type="NCBI Taxonomy" id="217165"/>
    <lineage>
        <taxon>Eukaryota</taxon>
        <taxon>Metazoa</taxon>
        <taxon>Ecdysozoa</taxon>
        <taxon>Arthropoda</taxon>
        <taxon>Crustacea</taxon>
        <taxon>Multicrustacea</taxon>
        <taxon>Hexanauplia</taxon>
        <taxon>Copepoda</taxon>
        <taxon>Siphonostomatoida</taxon>
        <taxon>Caligidae</taxon>
        <taxon>Caligus</taxon>
    </lineage>
</organism>
<dbReference type="AlphaFoldDB" id="A0A7T8K987"/>
<name>A0A7T8K987_CALRO</name>
<dbReference type="Proteomes" id="UP000595437">
    <property type="component" value="Chromosome 7"/>
</dbReference>
<sequence length="56" mass="6395">MGRTSLTSRGEVNVSLMEGGRREETRFLVSKAFIPESREDRRRDGGRKGSRDLQQV</sequence>
<proteinExistence type="predicted"/>
<evidence type="ECO:0000313" key="2">
    <source>
        <dbReference type="EMBL" id="QQP49916.1"/>
    </source>
</evidence>
<dbReference type="EMBL" id="CP045896">
    <property type="protein sequence ID" value="QQP49916.1"/>
    <property type="molecule type" value="Genomic_DNA"/>
</dbReference>
<keyword evidence="3" id="KW-1185">Reference proteome</keyword>
<accession>A0A7T8K987</accession>
<gene>
    <name evidence="2" type="ORF">FKW44_010743</name>
</gene>
<reference evidence="3" key="1">
    <citation type="submission" date="2021-01" db="EMBL/GenBank/DDBJ databases">
        <title>Caligus Genome Assembly.</title>
        <authorList>
            <person name="Gallardo-Escarate C."/>
        </authorList>
    </citation>
    <scope>NUCLEOTIDE SEQUENCE [LARGE SCALE GENOMIC DNA]</scope>
</reference>
<evidence type="ECO:0000256" key="1">
    <source>
        <dbReference type="SAM" id="MobiDB-lite"/>
    </source>
</evidence>
<protein>
    <submittedName>
        <fullName evidence="2">Uncharacterized protein</fullName>
    </submittedName>
</protein>
<evidence type="ECO:0000313" key="3">
    <source>
        <dbReference type="Proteomes" id="UP000595437"/>
    </source>
</evidence>